<dbReference type="eggNOG" id="ENOG50305IH">
    <property type="taxonomic scope" value="Bacteria"/>
</dbReference>
<evidence type="ECO:0000313" key="2">
    <source>
        <dbReference type="Proteomes" id="UP000029734"/>
    </source>
</evidence>
<dbReference type="STRING" id="268407.PWYN_21270"/>
<proteinExistence type="predicted"/>
<comment type="caution">
    <text evidence="1">The sequence shown here is derived from an EMBL/GenBank/DDBJ whole genome shotgun (WGS) entry which is preliminary data.</text>
</comment>
<dbReference type="RefSeq" id="WP_036655709.1">
    <property type="nucleotide sequence ID" value="NZ_JQCR01000003.1"/>
</dbReference>
<organism evidence="1 2">
    <name type="scientific">Paenibacillus wynnii</name>
    <dbReference type="NCBI Taxonomy" id="268407"/>
    <lineage>
        <taxon>Bacteria</taxon>
        <taxon>Bacillati</taxon>
        <taxon>Bacillota</taxon>
        <taxon>Bacilli</taxon>
        <taxon>Bacillales</taxon>
        <taxon>Paenibacillaceae</taxon>
        <taxon>Paenibacillus</taxon>
    </lineage>
</organism>
<dbReference type="EMBL" id="JQCR01000003">
    <property type="protein sequence ID" value="KGE17169.1"/>
    <property type="molecule type" value="Genomic_DNA"/>
</dbReference>
<dbReference type="InterPro" id="IPR021598">
    <property type="entry name" value="DUF3221"/>
</dbReference>
<dbReference type="Proteomes" id="UP000029734">
    <property type="component" value="Unassembled WGS sequence"/>
</dbReference>
<dbReference type="Pfam" id="PF11518">
    <property type="entry name" value="DUF3221"/>
    <property type="match status" value="1"/>
</dbReference>
<name>A0A098M3Q6_9BACL</name>
<reference evidence="1 2" key="2">
    <citation type="submission" date="2014-10" db="EMBL/GenBank/DDBJ databases">
        <title>Comparative genomics of the Paenibacillus odorifer group.</title>
        <authorList>
            <person name="Tsai Y.-C."/>
            <person name="Martin N."/>
            <person name="Korlach J."/>
            <person name="Wiedmann M."/>
        </authorList>
    </citation>
    <scope>NUCLEOTIDE SEQUENCE [LARGE SCALE GENOMIC DNA]</scope>
    <source>
        <strain evidence="1 2">DSM 18334</strain>
    </source>
</reference>
<dbReference type="InterPro" id="IPR012340">
    <property type="entry name" value="NA-bd_OB-fold"/>
</dbReference>
<protein>
    <submittedName>
        <fullName evidence="1">Uncharacterized protein</fullName>
    </submittedName>
</protein>
<dbReference type="AlphaFoldDB" id="A0A098M3Q6"/>
<gene>
    <name evidence="1" type="ORF">PWYN_21270</name>
</gene>
<evidence type="ECO:0000313" key="1">
    <source>
        <dbReference type="EMBL" id="KGE17169.1"/>
    </source>
</evidence>
<reference evidence="1 2" key="1">
    <citation type="submission" date="2014-08" db="EMBL/GenBank/DDBJ databases">
        <authorList>
            <person name="den Bakker H.C."/>
        </authorList>
    </citation>
    <scope>NUCLEOTIDE SEQUENCE [LARGE SCALE GENOMIC DNA]</scope>
    <source>
        <strain evidence="1 2">DSM 18334</strain>
    </source>
</reference>
<dbReference type="Gene3D" id="2.40.50.140">
    <property type="entry name" value="Nucleic acid-binding proteins"/>
    <property type="match status" value="1"/>
</dbReference>
<keyword evidence="2" id="KW-1185">Reference proteome</keyword>
<sequence length="187" mass="21433">MNIVGLNEDIQDVFAERYIADTYVLHNVEYTIHELETAQKLLEEHNLYLKQNVYGSSIDVIGNRLAITMPDSSETTAKPEIEKLIDPNMVSYTIEKLGQPHVVGEIVEVESIDNHLRILILEPGKEMPTYWFSFNDRSELYNEAEKEIHFSDLEKGQQVKLWSTGTILESLPAQATVRRLEVDLSDL</sequence>
<accession>A0A098M3Q6</accession>